<comment type="catalytic activity">
    <reaction evidence="9 10">
        <text>L-glutamyl-tRNA(Gln) + L-glutamine + ATP + H2O = L-glutaminyl-tRNA(Gln) + L-glutamate + ADP + phosphate + H(+)</text>
        <dbReference type="Rhea" id="RHEA:17521"/>
        <dbReference type="Rhea" id="RHEA-COMP:9681"/>
        <dbReference type="Rhea" id="RHEA-COMP:9684"/>
        <dbReference type="ChEBI" id="CHEBI:15377"/>
        <dbReference type="ChEBI" id="CHEBI:15378"/>
        <dbReference type="ChEBI" id="CHEBI:29985"/>
        <dbReference type="ChEBI" id="CHEBI:30616"/>
        <dbReference type="ChEBI" id="CHEBI:43474"/>
        <dbReference type="ChEBI" id="CHEBI:58359"/>
        <dbReference type="ChEBI" id="CHEBI:78520"/>
        <dbReference type="ChEBI" id="CHEBI:78521"/>
        <dbReference type="ChEBI" id="CHEBI:456216"/>
    </reaction>
</comment>
<dbReference type="OrthoDB" id="9804078at2"/>
<dbReference type="InterPro" id="IPR006075">
    <property type="entry name" value="Asn/Gln-tRNA_Trfase_suB/E_cat"/>
</dbReference>
<evidence type="ECO:0000256" key="10">
    <source>
        <dbReference type="HAMAP-Rule" id="MF_00121"/>
    </source>
</evidence>
<dbReference type="Gene3D" id="1.10.10.410">
    <property type="match status" value="1"/>
</dbReference>
<organism evidence="12 13">
    <name type="scientific">[Clostridium] cellulosi</name>
    <dbReference type="NCBI Taxonomy" id="29343"/>
    <lineage>
        <taxon>Bacteria</taxon>
        <taxon>Bacillati</taxon>
        <taxon>Bacillota</taxon>
        <taxon>Clostridia</taxon>
        <taxon>Eubacteriales</taxon>
        <taxon>Oscillospiraceae</taxon>
        <taxon>Oscillospiraceae incertae sedis</taxon>
    </lineage>
</organism>
<keyword evidence="13" id="KW-1185">Reference proteome</keyword>
<dbReference type="SUPFAM" id="SSF55931">
    <property type="entry name" value="Glutamine synthetase/guanido kinase"/>
    <property type="match status" value="1"/>
</dbReference>
<reference evidence="13" key="1">
    <citation type="submission" date="2014-07" db="EMBL/GenBank/DDBJ databases">
        <authorList>
            <person name="Wibberg D."/>
        </authorList>
    </citation>
    <scope>NUCLEOTIDE SEQUENCE [LARGE SCALE GENOMIC DNA]</scope>
    <source>
        <strain evidence="13">DG5</strain>
    </source>
</reference>
<evidence type="ECO:0000256" key="9">
    <source>
        <dbReference type="ARBA" id="ARBA00047913"/>
    </source>
</evidence>
<protein>
    <recommendedName>
        <fullName evidence="10">Aspartyl/glutamyl-tRNA(Asn/Gln) amidotransferase subunit B</fullName>
        <shortName evidence="10">Asp/Glu-ADT subunit B</shortName>
        <ecNumber evidence="10">6.3.5.-</ecNumber>
    </recommendedName>
</protein>
<feature type="domain" description="Asn/Gln amidotransferase" evidence="11">
    <location>
        <begin position="323"/>
        <end position="470"/>
    </location>
</feature>
<dbReference type="PANTHER" id="PTHR11659">
    <property type="entry name" value="GLUTAMYL-TRNA GLN AMIDOTRANSFERASE SUBUNIT B MITOCHONDRIAL AND PROKARYOTIC PET112-RELATED"/>
    <property type="match status" value="1"/>
</dbReference>
<dbReference type="EMBL" id="LM995447">
    <property type="protein sequence ID" value="CDZ23429.1"/>
    <property type="molecule type" value="Genomic_DNA"/>
</dbReference>
<dbReference type="EC" id="6.3.5.-" evidence="10"/>
<dbReference type="GO" id="GO:0006412">
    <property type="term" value="P:translation"/>
    <property type="evidence" value="ECO:0007669"/>
    <property type="project" value="UniProtKB-UniRule"/>
</dbReference>
<dbReference type="InterPro" id="IPR023168">
    <property type="entry name" value="GatB_Yqey_C_2"/>
</dbReference>
<evidence type="ECO:0000256" key="8">
    <source>
        <dbReference type="ARBA" id="ARBA00047380"/>
    </source>
</evidence>
<evidence type="ECO:0000256" key="6">
    <source>
        <dbReference type="ARBA" id="ARBA00022917"/>
    </source>
</evidence>
<dbReference type="NCBIfam" id="NF004012">
    <property type="entry name" value="PRK05477.1-2"/>
    <property type="match status" value="1"/>
</dbReference>
<name>A0A078KQN7_9FIRM</name>
<keyword evidence="12" id="KW-0808">Transferase</keyword>
<dbReference type="InterPro" id="IPR017959">
    <property type="entry name" value="Asn/Gln-tRNA_amidoTrfase_suB/E"/>
</dbReference>
<evidence type="ECO:0000256" key="7">
    <source>
        <dbReference type="ARBA" id="ARBA00024799"/>
    </source>
</evidence>
<dbReference type="NCBIfam" id="TIGR00133">
    <property type="entry name" value="gatB"/>
    <property type="match status" value="1"/>
</dbReference>
<keyword evidence="5 10" id="KW-0067">ATP-binding</keyword>
<comment type="similarity">
    <text evidence="1 10">Belongs to the GatB/GatE family. GatB subfamily.</text>
</comment>
<sequence>MEFETVVGLEIHAELATKTKIFCGCSTEFGGEQNTHCCPVCTGMPGTLPVLNKKVVEYAVRAGLAMNCEIAHFSKLDRKNYFYPDLPKAYQISQYDLPLCKNGYVKLSSGKKIGITRIHIEEDAGKLVHDTAARRTYVDYNRCGVPLIEIVSEPDIRSPEEAKEFVERVRTILLYAGVSDCRMEEGSLRADVNLSVRPKGSDQFGTRTEMKNINSFRAIYRAVENESQRQIDVILDGGKVEQETRRWDDSRGESRPMRGKEEANDYRYFPEPDIVPIVLDDKRIEEIRAGLPRLPEVRIAEYVKNGVSEADAVIITESRALSDFYEAIAEKTDYKEAAKWIVGEMMRNLKERELEPENIPFGPENLVSIITMCKNGKITAASGKKVLSMLFDEQGETAESLVEKHSLAVIGDESAIDKTVSEVIAANPKSVADFKAGKEKAIGFLMGQCMKALRGKADPVKLREKLLKALK</sequence>
<dbReference type="NCBIfam" id="NF004014">
    <property type="entry name" value="PRK05477.1-4"/>
    <property type="match status" value="1"/>
</dbReference>
<dbReference type="PROSITE" id="PS01234">
    <property type="entry name" value="GATB"/>
    <property type="match status" value="1"/>
</dbReference>
<keyword evidence="6 10" id="KW-0648">Protein biosynthesis</keyword>
<dbReference type="AlphaFoldDB" id="A0A078KQN7"/>
<dbReference type="InterPro" id="IPR003789">
    <property type="entry name" value="Asn/Gln_tRNA_amidoTrase-B-like"/>
</dbReference>
<dbReference type="InterPro" id="IPR014746">
    <property type="entry name" value="Gln_synth/guanido_kin_cat_dom"/>
</dbReference>
<dbReference type="KEGG" id="ccel:CCDG5_0286"/>
<comment type="subunit">
    <text evidence="2 10">Heterotrimer of A, B and C subunits.</text>
</comment>
<evidence type="ECO:0000256" key="2">
    <source>
        <dbReference type="ARBA" id="ARBA00011123"/>
    </source>
</evidence>
<dbReference type="HOGENOM" id="CLU_019240_0_1_9"/>
<dbReference type="InterPro" id="IPR004413">
    <property type="entry name" value="GatB"/>
</dbReference>
<dbReference type="Pfam" id="PF02637">
    <property type="entry name" value="GatB_Yqey"/>
    <property type="match status" value="1"/>
</dbReference>
<evidence type="ECO:0000313" key="13">
    <source>
        <dbReference type="Proteomes" id="UP000032431"/>
    </source>
</evidence>
<dbReference type="GO" id="GO:0050567">
    <property type="term" value="F:glutaminyl-tRNA synthase (glutamine-hydrolyzing) activity"/>
    <property type="evidence" value="ECO:0007669"/>
    <property type="project" value="UniProtKB-UniRule"/>
</dbReference>
<evidence type="ECO:0000256" key="3">
    <source>
        <dbReference type="ARBA" id="ARBA00022598"/>
    </source>
</evidence>
<evidence type="ECO:0000256" key="4">
    <source>
        <dbReference type="ARBA" id="ARBA00022741"/>
    </source>
</evidence>
<dbReference type="PANTHER" id="PTHR11659:SF0">
    <property type="entry name" value="GLUTAMYL-TRNA(GLN) AMIDOTRANSFERASE SUBUNIT B, MITOCHONDRIAL"/>
    <property type="match status" value="1"/>
</dbReference>
<comment type="function">
    <text evidence="7 10">Allows the formation of correctly charged Asn-tRNA(Asn) or Gln-tRNA(Gln) through the transamidation of misacylated Asp-tRNA(Asn) or Glu-tRNA(Gln) in organisms which lack either or both of asparaginyl-tRNA or glutaminyl-tRNA synthetases. The reaction takes place in the presence of glutamine and ATP through an activated phospho-Asp-tRNA(Asn) or phospho-Glu-tRNA(Gln).</text>
</comment>
<dbReference type="GO" id="GO:0016740">
    <property type="term" value="F:transferase activity"/>
    <property type="evidence" value="ECO:0007669"/>
    <property type="project" value="UniProtKB-KW"/>
</dbReference>
<dbReference type="InterPro" id="IPR017958">
    <property type="entry name" value="Gln-tRNA_amidoTrfase_suB_CS"/>
</dbReference>
<dbReference type="GO" id="GO:0050566">
    <property type="term" value="F:asparaginyl-tRNA synthase (glutamine-hydrolyzing) activity"/>
    <property type="evidence" value="ECO:0007669"/>
    <property type="project" value="RHEA"/>
</dbReference>
<dbReference type="FunFam" id="1.10.10.410:FF:000001">
    <property type="entry name" value="Aspartyl/glutamyl-tRNA(Asn/Gln) amidotransferase subunit B"/>
    <property type="match status" value="1"/>
</dbReference>
<dbReference type="GO" id="GO:0005524">
    <property type="term" value="F:ATP binding"/>
    <property type="evidence" value="ECO:0007669"/>
    <property type="project" value="UniProtKB-KW"/>
</dbReference>
<accession>A0A078KQN7</accession>
<keyword evidence="4 10" id="KW-0547">Nucleotide-binding</keyword>
<dbReference type="GO" id="GO:0070681">
    <property type="term" value="P:glutaminyl-tRNAGln biosynthesis via transamidation"/>
    <property type="evidence" value="ECO:0007669"/>
    <property type="project" value="TreeGrafter"/>
</dbReference>
<dbReference type="SUPFAM" id="SSF89095">
    <property type="entry name" value="GatB/YqeY motif"/>
    <property type="match status" value="1"/>
</dbReference>
<keyword evidence="3 10" id="KW-0436">Ligase</keyword>
<dbReference type="STRING" id="29343.CCDG5_0286"/>
<proteinExistence type="inferred from homology"/>
<gene>
    <name evidence="12" type="primary">gatB1</name>
    <name evidence="10" type="synonym">gatB</name>
    <name evidence="12" type="ORF">CCDG5_0286</name>
</gene>
<evidence type="ECO:0000313" key="12">
    <source>
        <dbReference type="EMBL" id="CDZ23429.1"/>
    </source>
</evidence>
<evidence type="ECO:0000259" key="11">
    <source>
        <dbReference type="SMART" id="SM00845"/>
    </source>
</evidence>
<dbReference type="InterPro" id="IPR018027">
    <property type="entry name" value="Asn/Gln_amidotransferase"/>
</dbReference>
<dbReference type="PATRIC" id="fig|29343.3.peg.299"/>
<dbReference type="Pfam" id="PF02934">
    <property type="entry name" value="GatB_N"/>
    <property type="match status" value="1"/>
</dbReference>
<dbReference type="SMART" id="SM00845">
    <property type="entry name" value="GatB_Yqey"/>
    <property type="match status" value="1"/>
</dbReference>
<dbReference type="Proteomes" id="UP000032431">
    <property type="component" value="Chromosome I"/>
</dbReference>
<evidence type="ECO:0000256" key="5">
    <source>
        <dbReference type="ARBA" id="ARBA00022840"/>
    </source>
</evidence>
<comment type="catalytic activity">
    <reaction evidence="8 10">
        <text>L-aspartyl-tRNA(Asn) + L-glutamine + ATP + H2O = L-asparaginyl-tRNA(Asn) + L-glutamate + ADP + phosphate + 2 H(+)</text>
        <dbReference type="Rhea" id="RHEA:14513"/>
        <dbReference type="Rhea" id="RHEA-COMP:9674"/>
        <dbReference type="Rhea" id="RHEA-COMP:9677"/>
        <dbReference type="ChEBI" id="CHEBI:15377"/>
        <dbReference type="ChEBI" id="CHEBI:15378"/>
        <dbReference type="ChEBI" id="CHEBI:29985"/>
        <dbReference type="ChEBI" id="CHEBI:30616"/>
        <dbReference type="ChEBI" id="CHEBI:43474"/>
        <dbReference type="ChEBI" id="CHEBI:58359"/>
        <dbReference type="ChEBI" id="CHEBI:78515"/>
        <dbReference type="ChEBI" id="CHEBI:78516"/>
        <dbReference type="ChEBI" id="CHEBI:456216"/>
    </reaction>
</comment>
<evidence type="ECO:0000256" key="1">
    <source>
        <dbReference type="ARBA" id="ARBA00005306"/>
    </source>
</evidence>
<dbReference type="HAMAP" id="MF_00121">
    <property type="entry name" value="GatB"/>
    <property type="match status" value="1"/>
</dbReference>